<keyword evidence="2" id="KW-1185">Reference proteome</keyword>
<dbReference type="KEGG" id="awe:JG540_09740"/>
<dbReference type="RefSeq" id="WP_200275678.1">
    <property type="nucleotide sequence ID" value="NZ_CP066802.1"/>
</dbReference>
<dbReference type="AlphaFoldDB" id="A0A7T7S233"/>
<evidence type="ECO:0000313" key="1">
    <source>
        <dbReference type="EMBL" id="QQM67260.1"/>
    </source>
</evidence>
<protein>
    <submittedName>
        <fullName evidence="1">Uncharacterized protein</fullName>
    </submittedName>
</protein>
<sequence length="239" mass="26881">MPQKVLVINQRPFHPRPALSWEPEPPLSRAALRQAPRRRFMVWSVDAEHGMSNVLAQALPAQHTAQCLSQLLSDPEAMTGQQCFSLGVWALPEGVSVISKVRKSDPAHGNYMQCAGSWQAMTVELRIEHSDGNYEHYAVAREPVKDPQEWTTITYVNDISFSGATQTHELRLHPQEVFSGQQAAEVFTHYVLHATLPPKHLLCPSTSRQTGKRARVGAKRTAPVSWECQELLLLLCRWC</sequence>
<evidence type="ECO:0000313" key="2">
    <source>
        <dbReference type="Proteomes" id="UP000595895"/>
    </source>
</evidence>
<organism evidence="1 2">
    <name type="scientific">Actinomyces weissii</name>
    <dbReference type="NCBI Taxonomy" id="675090"/>
    <lineage>
        <taxon>Bacteria</taxon>
        <taxon>Bacillati</taxon>
        <taxon>Actinomycetota</taxon>
        <taxon>Actinomycetes</taxon>
        <taxon>Actinomycetales</taxon>
        <taxon>Actinomycetaceae</taxon>
        <taxon>Actinomyces</taxon>
    </lineage>
</organism>
<dbReference type="Proteomes" id="UP000595895">
    <property type="component" value="Chromosome"/>
</dbReference>
<accession>A0A7T7S233</accession>
<proteinExistence type="predicted"/>
<name>A0A7T7S233_9ACTO</name>
<dbReference type="EMBL" id="CP066802">
    <property type="protein sequence ID" value="QQM67260.1"/>
    <property type="molecule type" value="Genomic_DNA"/>
</dbReference>
<reference evidence="1 2" key="1">
    <citation type="submission" date="2020-12" db="EMBL/GenBank/DDBJ databases">
        <authorList>
            <person name="Zhou J."/>
        </authorList>
    </citation>
    <scope>NUCLEOTIDE SEQUENCE [LARGE SCALE GENOMIC DNA]</scope>
    <source>
        <strain evidence="1 2">CCUG 61299</strain>
    </source>
</reference>
<gene>
    <name evidence="1" type="ORF">JG540_09740</name>
</gene>